<accession>A0AC35U6V1</accession>
<organism evidence="1 2">
    <name type="scientific">Rhabditophanes sp. KR3021</name>
    <dbReference type="NCBI Taxonomy" id="114890"/>
    <lineage>
        <taxon>Eukaryota</taxon>
        <taxon>Metazoa</taxon>
        <taxon>Ecdysozoa</taxon>
        <taxon>Nematoda</taxon>
        <taxon>Chromadorea</taxon>
        <taxon>Rhabditida</taxon>
        <taxon>Tylenchina</taxon>
        <taxon>Panagrolaimomorpha</taxon>
        <taxon>Strongyloidoidea</taxon>
        <taxon>Alloionematidae</taxon>
        <taxon>Rhabditophanes</taxon>
    </lineage>
</organism>
<evidence type="ECO:0000313" key="2">
    <source>
        <dbReference type="WBParaSite" id="RSKR_0000808150.1"/>
    </source>
</evidence>
<protein>
    <submittedName>
        <fullName evidence="2">Actin cortical patch SUR7/pH-response regulator pali</fullName>
    </submittedName>
</protein>
<reference evidence="2" key="1">
    <citation type="submission" date="2016-11" db="UniProtKB">
        <authorList>
            <consortium name="WormBaseParasite"/>
        </authorList>
    </citation>
    <scope>IDENTIFICATION</scope>
    <source>
        <strain evidence="2">KR3021</strain>
    </source>
</reference>
<dbReference type="WBParaSite" id="RSKR_0000808150.1">
    <property type="protein sequence ID" value="RSKR_0000808150.1"/>
    <property type="gene ID" value="RSKR_0000808150"/>
</dbReference>
<sequence>MMHFISTKIDYIYGILVREMENVPYYRLTLKFGNFLASFSCLVAAIFVALAISSREWIITNRGNNTYSDDLARDYMAKIIRSKYSQDTIIPYFDSPTAKCDKLGARNFWANLQFGQFEDDSNKTHITVRFDDYNLSIDCLSQVIASIFYCQIALCFAVFSMIAVNSAVYIVYPTSGFVHWLITNCILDLCSFMLLGCIILMCSYTKKEIHELQSHTNSDFGVGYTYLIAALVFCLLSIFFGVRKICHDKSSQRQDNQRILCSCTLRSMRDIYPNPPSGHSADHYERYLLNRRTEELDTVTLASYLSEDRMDECRRMSHQSSH</sequence>
<proteinExistence type="predicted"/>
<dbReference type="Proteomes" id="UP000095286">
    <property type="component" value="Unplaced"/>
</dbReference>
<name>A0AC35U6V1_9BILA</name>
<evidence type="ECO:0000313" key="1">
    <source>
        <dbReference type="Proteomes" id="UP000095286"/>
    </source>
</evidence>